<proteinExistence type="predicted"/>
<feature type="signal peptide" evidence="1">
    <location>
        <begin position="1"/>
        <end position="34"/>
    </location>
</feature>
<keyword evidence="3" id="KW-1185">Reference proteome</keyword>
<protein>
    <submittedName>
        <fullName evidence="2">Uncharacterized protein</fullName>
    </submittedName>
</protein>
<evidence type="ECO:0000256" key="1">
    <source>
        <dbReference type="SAM" id="SignalP"/>
    </source>
</evidence>
<reference evidence="2" key="1">
    <citation type="journal article" date="2020" name="Stud. Mycol.">
        <title>101 Dothideomycetes genomes: a test case for predicting lifestyles and emergence of pathogens.</title>
        <authorList>
            <person name="Haridas S."/>
            <person name="Albert R."/>
            <person name="Binder M."/>
            <person name="Bloem J."/>
            <person name="Labutti K."/>
            <person name="Salamov A."/>
            <person name="Andreopoulos B."/>
            <person name="Baker S."/>
            <person name="Barry K."/>
            <person name="Bills G."/>
            <person name="Bluhm B."/>
            <person name="Cannon C."/>
            <person name="Castanera R."/>
            <person name="Culley D."/>
            <person name="Daum C."/>
            <person name="Ezra D."/>
            <person name="Gonzalez J."/>
            <person name="Henrissat B."/>
            <person name="Kuo A."/>
            <person name="Liang C."/>
            <person name="Lipzen A."/>
            <person name="Lutzoni F."/>
            <person name="Magnuson J."/>
            <person name="Mondo S."/>
            <person name="Nolan M."/>
            <person name="Ohm R."/>
            <person name="Pangilinan J."/>
            <person name="Park H.-J."/>
            <person name="Ramirez L."/>
            <person name="Alfaro M."/>
            <person name="Sun H."/>
            <person name="Tritt A."/>
            <person name="Yoshinaga Y."/>
            <person name="Zwiers L.-H."/>
            <person name="Turgeon B."/>
            <person name="Goodwin S."/>
            <person name="Spatafora J."/>
            <person name="Crous P."/>
            <person name="Grigoriev I."/>
        </authorList>
    </citation>
    <scope>NUCLEOTIDE SEQUENCE</scope>
    <source>
        <strain evidence="2">CBS 110217</strain>
    </source>
</reference>
<dbReference type="EMBL" id="ML978155">
    <property type="protein sequence ID" value="KAF2036208.1"/>
    <property type="molecule type" value="Genomic_DNA"/>
</dbReference>
<keyword evidence="1" id="KW-0732">Signal</keyword>
<organism evidence="2 3">
    <name type="scientific">Setomelanomma holmii</name>
    <dbReference type="NCBI Taxonomy" id="210430"/>
    <lineage>
        <taxon>Eukaryota</taxon>
        <taxon>Fungi</taxon>
        <taxon>Dikarya</taxon>
        <taxon>Ascomycota</taxon>
        <taxon>Pezizomycotina</taxon>
        <taxon>Dothideomycetes</taxon>
        <taxon>Pleosporomycetidae</taxon>
        <taxon>Pleosporales</taxon>
        <taxon>Pleosporineae</taxon>
        <taxon>Phaeosphaeriaceae</taxon>
        <taxon>Setomelanomma</taxon>
    </lineage>
</organism>
<name>A0A9P4HKV0_9PLEO</name>
<gene>
    <name evidence="2" type="ORF">EK21DRAFT_83912</name>
</gene>
<accession>A0A9P4HKV0</accession>
<dbReference type="AlphaFoldDB" id="A0A9P4HKV0"/>
<sequence length="107" mass="12542">MPGQKHKSSLSGSLAWKFNGYLLMLFDLPRCARTQDVPAQNDMHAFSQLRLLLHQRTQPHRIGASRLRFHSRFNVSYFFIISYQSVNPFGHSFPSEYCMLLLVRHFL</sequence>
<comment type="caution">
    <text evidence="2">The sequence shown here is derived from an EMBL/GenBank/DDBJ whole genome shotgun (WGS) entry which is preliminary data.</text>
</comment>
<evidence type="ECO:0000313" key="3">
    <source>
        <dbReference type="Proteomes" id="UP000799777"/>
    </source>
</evidence>
<feature type="chain" id="PRO_5040347232" evidence="1">
    <location>
        <begin position="35"/>
        <end position="107"/>
    </location>
</feature>
<dbReference type="Proteomes" id="UP000799777">
    <property type="component" value="Unassembled WGS sequence"/>
</dbReference>
<evidence type="ECO:0000313" key="2">
    <source>
        <dbReference type="EMBL" id="KAF2036208.1"/>
    </source>
</evidence>